<evidence type="ECO:0000313" key="2">
    <source>
        <dbReference type="Proteomes" id="UP000095209"/>
    </source>
</evidence>
<organism evidence="1 2">
    <name type="scientific">Bacillus solimangrovi</name>
    <dbReference type="NCBI Taxonomy" id="1305675"/>
    <lineage>
        <taxon>Bacteria</taxon>
        <taxon>Bacillati</taxon>
        <taxon>Bacillota</taxon>
        <taxon>Bacilli</taxon>
        <taxon>Bacillales</taxon>
        <taxon>Bacillaceae</taxon>
        <taxon>Bacillus</taxon>
    </lineage>
</organism>
<dbReference type="Proteomes" id="UP000095209">
    <property type="component" value="Unassembled WGS sequence"/>
</dbReference>
<dbReference type="OrthoDB" id="9804920at2"/>
<dbReference type="InterPro" id="IPR032466">
    <property type="entry name" value="Metal_Hydrolase"/>
</dbReference>
<dbReference type="PROSITE" id="PS51365">
    <property type="entry name" value="RENAL_DIPEPTIDASE_2"/>
    <property type="match status" value="1"/>
</dbReference>
<evidence type="ECO:0000313" key="1">
    <source>
        <dbReference type="EMBL" id="OEH94132.1"/>
    </source>
</evidence>
<dbReference type="STRING" id="1305675.BFG57_09815"/>
<dbReference type="GO" id="GO:0006508">
    <property type="term" value="P:proteolysis"/>
    <property type="evidence" value="ECO:0007669"/>
    <property type="project" value="InterPro"/>
</dbReference>
<dbReference type="PANTHER" id="PTHR10443:SF12">
    <property type="entry name" value="DIPEPTIDASE"/>
    <property type="match status" value="1"/>
</dbReference>
<dbReference type="Gene3D" id="3.20.20.140">
    <property type="entry name" value="Metal-dependent hydrolases"/>
    <property type="match status" value="1"/>
</dbReference>
<dbReference type="AlphaFoldDB" id="A0A1E5LJ62"/>
<keyword evidence="2" id="KW-1185">Reference proteome</keyword>
<dbReference type="SUPFAM" id="SSF51556">
    <property type="entry name" value="Metallo-dependent hydrolases"/>
    <property type="match status" value="1"/>
</dbReference>
<dbReference type="RefSeq" id="WP_069715901.1">
    <property type="nucleotide sequence ID" value="NZ_MJEH01000005.1"/>
</dbReference>
<name>A0A1E5LJ62_9BACI</name>
<proteinExistence type="predicted"/>
<dbReference type="Pfam" id="PF01244">
    <property type="entry name" value="Peptidase_M19"/>
    <property type="match status" value="1"/>
</dbReference>
<reference evidence="1 2" key="1">
    <citation type="submission" date="2016-08" db="EMBL/GenBank/DDBJ databases">
        <title>Genome of Bacillus solimangrovi GH2-4.</title>
        <authorList>
            <person name="Lim S."/>
            <person name="Kim B.-C."/>
        </authorList>
    </citation>
    <scope>NUCLEOTIDE SEQUENCE [LARGE SCALE GENOMIC DNA]</scope>
    <source>
        <strain evidence="1 2">GH2-4</strain>
    </source>
</reference>
<dbReference type="EMBL" id="MJEH01000005">
    <property type="protein sequence ID" value="OEH94132.1"/>
    <property type="molecule type" value="Genomic_DNA"/>
</dbReference>
<sequence length="307" mass="35090">MKIFDAHCDVLYKLWGNEHLSFYNDKDLHVTYEQLQMTGAKVQCFAIFVPNDVPYGAKFQAALKMVDLFYSRVINPYDQMVHIQTRQDLLNLKEDEIGAILSLEGVDAIEGNVLYYKTLLRLGVRSVGLTWNDANLAADGILEERGAGLTSFGKELVELNNEYHIWTDVSHLSERACWQVLELAKKPLATHSNVKSLCNHPRNLTNEQIKMLIQQNGRIGLTFVPQFLRNDENASISDLLRHLDFVCRLGGEDYVGFGSDFDGIDVMTKGLENYRCYENLINQLLNYYTVNQVNKFLFENLASDFLS</sequence>
<dbReference type="GO" id="GO:0070573">
    <property type="term" value="F:metallodipeptidase activity"/>
    <property type="evidence" value="ECO:0007669"/>
    <property type="project" value="InterPro"/>
</dbReference>
<accession>A0A1E5LJ62</accession>
<dbReference type="InterPro" id="IPR008257">
    <property type="entry name" value="Pept_M19"/>
</dbReference>
<gene>
    <name evidence="1" type="ORF">BFG57_09815</name>
</gene>
<comment type="caution">
    <text evidence="1">The sequence shown here is derived from an EMBL/GenBank/DDBJ whole genome shotgun (WGS) entry which is preliminary data.</text>
</comment>
<dbReference type="PANTHER" id="PTHR10443">
    <property type="entry name" value="MICROSOMAL DIPEPTIDASE"/>
    <property type="match status" value="1"/>
</dbReference>
<protein>
    <submittedName>
        <fullName evidence="1">Diguanylate cyclase</fullName>
    </submittedName>
</protein>
<dbReference type="CDD" id="cd01301">
    <property type="entry name" value="rDP_like"/>
    <property type="match status" value="1"/>
</dbReference>